<dbReference type="SUPFAM" id="SSF55486">
    <property type="entry name" value="Metalloproteases ('zincins'), catalytic domain"/>
    <property type="match status" value="1"/>
</dbReference>
<dbReference type="PANTHER" id="PTHR11804">
    <property type="entry name" value="PROTEASE M3 THIMET OLIGOPEPTIDASE-RELATED"/>
    <property type="match status" value="1"/>
</dbReference>
<organism evidence="9 10">
    <name type="scientific">Fusarium redolens</name>
    <dbReference type="NCBI Taxonomy" id="48865"/>
    <lineage>
        <taxon>Eukaryota</taxon>
        <taxon>Fungi</taxon>
        <taxon>Dikarya</taxon>
        <taxon>Ascomycota</taxon>
        <taxon>Pezizomycotina</taxon>
        <taxon>Sordariomycetes</taxon>
        <taxon>Hypocreomycetidae</taxon>
        <taxon>Hypocreales</taxon>
        <taxon>Nectriaceae</taxon>
        <taxon>Fusarium</taxon>
        <taxon>Fusarium redolens species complex</taxon>
    </lineage>
</organism>
<dbReference type="RefSeq" id="XP_046048417.1">
    <property type="nucleotide sequence ID" value="XM_046195675.1"/>
</dbReference>
<name>A0A9P9K456_FUSRE</name>
<protein>
    <submittedName>
        <fullName evidence="9">Peptidase family M3-domain-containing protein</fullName>
    </submittedName>
</protein>
<dbReference type="InterPro" id="IPR001567">
    <property type="entry name" value="Pept_M3A_M3B_dom"/>
</dbReference>
<dbReference type="InterPro" id="IPR024079">
    <property type="entry name" value="MetalloPept_cat_dom_sf"/>
</dbReference>
<evidence type="ECO:0000259" key="8">
    <source>
        <dbReference type="Pfam" id="PF01432"/>
    </source>
</evidence>
<comment type="similarity">
    <text evidence="1 7">Belongs to the peptidase M3 family.</text>
</comment>
<dbReference type="GO" id="GO:0046872">
    <property type="term" value="F:metal ion binding"/>
    <property type="evidence" value="ECO:0007669"/>
    <property type="project" value="UniProtKB-UniRule"/>
</dbReference>
<feature type="domain" description="Peptidase M3A/M3B catalytic" evidence="8">
    <location>
        <begin position="173"/>
        <end position="586"/>
    </location>
</feature>
<keyword evidence="5 7" id="KW-0862">Zinc</keyword>
<accession>A0A9P9K456</accession>
<dbReference type="AlphaFoldDB" id="A0A9P9K456"/>
<keyword evidence="6 7" id="KW-0482">Metalloprotease</keyword>
<dbReference type="Gene3D" id="1.10.1370.10">
    <property type="entry name" value="Neurolysin, domain 3"/>
    <property type="match status" value="2"/>
</dbReference>
<comment type="caution">
    <text evidence="9">The sequence shown here is derived from an EMBL/GenBank/DDBJ whole genome shotgun (WGS) entry which is preliminary data.</text>
</comment>
<dbReference type="GO" id="GO:0006508">
    <property type="term" value="P:proteolysis"/>
    <property type="evidence" value="ECO:0007669"/>
    <property type="project" value="UniProtKB-KW"/>
</dbReference>
<keyword evidence="3 7" id="KW-0479">Metal-binding</keyword>
<gene>
    <name evidence="9" type="ORF">BKA55DRAFT_594541</name>
</gene>
<keyword evidence="4 7" id="KW-0378">Hydrolase</keyword>
<dbReference type="OrthoDB" id="534666at2759"/>
<dbReference type="Gene3D" id="3.40.390.10">
    <property type="entry name" value="Collagenase (Catalytic Domain)"/>
    <property type="match status" value="1"/>
</dbReference>
<sequence length="590" mass="68474">MKRIVGQYQAVREIIIRSVDVQTAAFDNGDIAIIAMLRYASPDRASRQASEEASVKEACQETSLHFEAQKYLDKLFLEFKQVGHGTLQPVQIQEDGTGGLWFTINELAGVQQHDLDRFEKDPEKHEMRFVRFSAADSLVIYRSASKSATRKKMYIGSANNLSQNTELFKKIVVERLLDDLHHGISARGKQDLSFLVQLKQKDAGDDPRSPDDDKSVIFPWDYWYYAHVAEQRLHVDPEQIAEYFPLQHVITVILEMFSEFLQLRFCPISQDQLESSTWHEDVRAYAVWDDREASKDQFIGYLYMDLLSRDNKYKVFNQGYLKKDGSRVYPATLLMCSFPQPAPSACTLLKHSQIVSLFHELGHGIHDLLARTNYVAFHGHRSPPDFAEALSVMLEKWCWMKPELKRVGLHYTRTDLRLKEKWLREHPGDYLPLERIPDDIIERLIKGRQVTRSLWYLRHMVYARFDMTAHHPKSHTELLNMDFTKVFNDLLEQLWLVRAPLPEDQGYPHADLGHLVSGYDAGYYSYLSAHVFAEELFESTFLEDPRSVSAWDRYRKGILEFGGSRDELELLQEYLGHSPTAEPLLHDILQ</sequence>
<evidence type="ECO:0000256" key="7">
    <source>
        <dbReference type="RuleBase" id="RU003435"/>
    </source>
</evidence>
<evidence type="ECO:0000256" key="3">
    <source>
        <dbReference type="ARBA" id="ARBA00022723"/>
    </source>
</evidence>
<dbReference type="InterPro" id="IPR024077">
    <property type="entry name" value="Neurolysin/TOP_dom2"/>
</dbReference>
<dbReference type="Pfam" id="PF01432">
    <property type="entry name" value="Peptidase_M3"/>
    <property type="match status" value="1"/>
</dbReference>
<keyword evidence="2 7" id="KW-0645">Protease</keyword>
<evidence type="ECO:0000256" key="4">
    <source>
        <dbReference type="ARBA" id="ARBA00022801"/>
    </source>
</evidence>
<dbReference type="EMBL" id="JAGMUX010000009">
    <property type="protein sequence ID" value="KAH7248622.1"/>
    <property type="molecule type" value="Genomic_DNA"/>
</dbReference>
<evidence type="ECO:0000256" key="5">
    <source>
        <dbReference type="ARBA" id="ARBA00022833"/>
    </source>
</evidence>
<dbReference type="CDD" id="cd06455">
    <property type="entry name" value="M3A_TOP"/>
    <property type="match status" value="1"/>
</dbReference>
<dbReference type="GO" id="GO:0006518">
    <property type="term" value="P:peptide metabolic process"/>
    <property type="evidence" value="ECO:0007669"/>
    <property type="project" value="TreeGrafter"/>
</dbReference>
<proteinExistence type="inferred from homology"/>
<dbReference type="Proteomes" id="UP000720189">
    <property type="component" value="Unassembled WGS sequence"/>
</dbReference>
<evidence type="ECO:0000256" key="6">
    <source>
        <dbReference type="ARBA" id="ARBA00023049"/>
    </source>
</evidence>
<dbReference type="GO" id="GO:0004222">
    <property type="term" value="F:metalloendopeptidase activity"/>
    <property type="evidence" value="ECO:0007669"/>
    <property type="project" value="InterPro"/>
</dbReference>
<reference evidence="9" key="1">
    <citation type="journal article" date="2021" name="Nat. Commun.">
        <title>Genetic determinants of endophytism in the Arabidopsis root mycobiome.</title>
        <authorList>
            <person name="Mesny F."/>
            <person name="Miyauchi S."/>
            <person name="Thiergart T."/>
            <person name="Pickel B."/>
            <person name="Atanasova L."/>
            <person name="Karlsson M."/>
            <person name="Huettel B."/>
            <person name="Barry K.W."/>
            <person name="Haridas S."/>
            <person name="Chen C."/>
            <person name="Bauer D."/>
            <person name="Andreopoulos W."/>
            <person name="Pangilinan J."/>
            <person name="LaButti K."/>
            <person name="Riley R."/>
            <person name="Lipzen A."/>
            <person name="Clum A."/>
            <person name="Drula E."/>
            <person name="Henrissat B."/>
            <person name="Kohler A."/>
            <person name="Grigoriev I.V."/>
            <person name="Martin F.M."/>
            <person name="Hacquard S."/>
        </authorList>
    </citation>
    <scope>NUCLEOTIDE SEQUENCE</scope>
    <source>
        <strain evidence="9">MPI-CAGE-AT-0023</strain>
    </source>
</reference>
<dbReference type="GeneID" id="70225629"/>
<dbReference type="PANTHER" id="PTHR11804:SF84">
    <property type="entry name" value="SACCHAROLYSIN"/>
    <property type="match status" value="1"/>
</dbReference>
<evidence type="ECO:0000256" key="1">
    <source>
        <dbReference type="ARBA" id="ARBA00006040"/>
    </source>
</evidence>
<comment type="cofactor">
    <cofactor evidence="7">
        <name>Zn(2+)</name>
        <dbReference type="ChEBI" id="CHEBI:29105"/>
    </cofactor>
    <text evidence="7">Binds 1 zinc ion.</text>
</comment>
<dbReference type="GO" id="GO:0005758">
    <property type="term" value="C:mitochondrial intermembrane space"/>
    <property type="evidence" value="ECO:0007669"/>
    <property type="project" value="TreeGrafter"/>
</dbReference>
<evidence type="ECO:0000256" key="2">
    <source>
        <dbReference type="ARBA" id="ARBA00022670"/>
    </source>
</evidence>
<evidence type="ECO:0000313" key="9">
    <source>
        <dbReference type="EMBL" id="KAH7248622.1"/>
    </source>
</evidence>
<dbReference type="InterPro" id="IPR045090">
    <property type="entry name" value="Pept_M3A_M3B"/>
</dbReference>
<keyword evidence="10" id="KW-1185">Reference proteome</keyword>
<evidence type="ECO:0000313" key="10">
    <source>
        <dbReference type="Proteomes" id="UP000720189"/>
    </source>
</evidence>